<dbReference type="AlphaFoldDB" id="A0A7Y2H3F5"/>
<dbReference type="SUPFAM" id="SSF51261">
    <property type="entry name" value="Duplicated hybrid motif"/>
    <property type="match status" value="1"/>
</dbReference>
<feature type="transmembrane region" description="Helical" evidence="2">
    <location>
        <begin position="27"/>
        <end position="46"/>
    </location>
</feature>
<organism evidence="4 5">
    <name type="scientific">Eiseniibacteriota bacterium</name>
    <dbReference type="NCBI Taxonomy" id="2212470"/>
    <lineage>
        <taxon>Bacteria</taxon>
        <taxon>Candidatus Eiseniibacteriota</taxon>
    </lineage>
</organism>
<accession>A0A7Y2H3F5</accession>
<dbReference type="FunFam" id="2.70.70.10:FF:000006">
    <property type="entry name" value="M23 family peptidase"/>
    <property type="match status" value="1"/>
</dbReference>
<dbReference type="Proteomes" id="UP000547674">
    <property type="component" value="Unassembled WGS sequence"/>
</dbReference>
<evidence type="ECO:0000256" key="2">
    <source>
        <dbReference type="SAM" id="Phobius"/>
    </source>
</evidence>
<dbReference type="PANTHER" id="PTHR21666:SF270">
    <property type="entry name" value="MUREIN HYDROLASE ACTIVATOR ENVC"/>
    <property type="match status" value="1"/>
</dbReference>
<dbReference type="CDD" id="cd12797">
    <property type="entry name" value="M23_peptidase"/>
    <property type="match status" value="1"/>
</dbReference>
<dbReference type="Gene3D" id="2.70.70.10">
    <property type="entry name" value="Glucose Permease (Domain IIA)"/>
    <property type="match status" value="1"/>
</dbReference>
<comment type="caution">
    <text evidence="4">The sequence shown here is derived from an EMBL/GenBank/DDBJ whole genome shotgun (WGS) entry which is preliminary data.</text>
</comment>
<feature type="domain" description="M23ase beta-sheet core" evidence="3">
    <location>
        <begin position="192"/>
        <end position="286"/>
    </location>
</feature>
<sequence>MTSLDSTETLGVPASSRPLSSLKLKTVLALGTCVTLIAASLAWLFWLENTPVPSPAIAQAAQEQCAELQVDLASVENTVQSLSRHIETSRGLEMETRDLMGIGQREPLLASYNLAHAFPVEGPSQTVDLAPSLYKATAEAKEAKESYRQILATMAQSADVWHGIPSLCPIDGGRFSSRYGTRNDPFTGRIKYHHGLDISAPWGTPIRSSATGVVKRARWVSGYGLLVELDHGNGISTRYAHVSSMDVSEGDRVERGEVVAYVGATGRATSPHLHYEVRVHGLPVNPKQHIFASGLLAD</sequence>
<reference evidence="4 5" key="1">
    <citation type="submission" date="2020-03" db="EMBL/GenBank/DDBJ databases">
        <title>Metabolic flexibility allows generalist bacteria to become dominant in a frequently disturbed ecosystem.</title>
        <authorList>
            <person name="Chen Y.-J."/>
            <person name="Leung P.M."/>
            <person name="Bay S.K."/>
            <person name="Hugenholtz P."/>
            <person name="Kessler A.J."/>
            <person name="Shelley G."/>
            <person name="Waite D.W."/>
            <person name="Cook P.L."/>
            <person name="Greening C."/>
        </authorList>
    </citation>
    <scope>NUCLEOTIDE SEQUENCE [LARGE SCALE GENOMIC DNA]</scope>
    <source>
        <strain evidence="4">SS_bin_28</strain>
    </source>
</reference>
<keyword evidence="2" id="KW-0472">Membrane</keyword>
<evidence type="ECO:0000256" key="1">
    <source>
        <dbReference type="SAM" id="Coils"/>
    </source>
</evidence>
<dbReference type="GO" id="GO:0004222">
    <property type="term" value="F:metalloendopeptidase activity"/>
    <property type="evidence" value="ECO:0007669"/>
    <property type="project" value="TreeGrafter"/>
</dbReference>
<evidence type="ECO:0000259" key="3">
    <source>
        <dbReference type="Pfam" id="PF01551"/>
    </source>
</evidence>
<dbReference type="InterPro" id="IPR050570">
    <property type="entry name" value="Cell_wall_metabolism_enzyme"/>
</dbReference>
<keyword evidence="2" id="KW-0812">Transmembrane</keyword>
<dbReference type="EMBL" id="JABDJR010000595">
    <property type="protein sequence ID" value="NNF08016.1"/>
    <property type="molecule type" value="Genomic_DNA"/>
</dbReference>
<dbReference type="InterPro" id="IPR011055">
    <property type="entry name" value="Dup_hybrid_motif"/>
</dbReference>
<keyword evidence="2" id="KW-1133">Transmembrane helix</keyword>
<protein>
    <submittedName>
        <fullName evidence="4">M23 family metallopeptidase</fullName>
    </submittedName>
</protein>
<dbReference type="Pfam" id="PF01551">
    <property type="entry name" value="Peptidase_M23"/>
    <property type="match status" value="1"/>
</dbReference>
<dbReference type="InterPro" id="IPR016047">
    <property type="entry name" value="M23ase_b-sheet_dom"/>
</dbReference>
<feature type="coiled-coil region" evidence="1">
    <location>
        <begin position="58"/>
        <end position="85"/>
    </location>
</feature>
<proteinExistence type="predicted"/>
<keyword evidence="1" id="KW-0175">Coiled coil</keyword>
<name>A0A7Y2H3F5_UNCEI</name>
<evidence type="ECO:0000313" key="4">
    <source>
        <dbReference type="EMBL" id="NNF08016.1"/>
    </source>
</evidence>
<evidence type="ECO:0000313" key="5">
    <source>
        <dbReference type="Proteomes" id="UP000547674"/>
    </source>
</evidence>
<gene>
    <name evidence="4" type="ORF">HKN21_14730</name>
</gene>
<dbReference type="PANTHER" id="PTHR21666">
    <property type="entry name" value="PEPTIDASE-RELATED"/>
    <property type="match status" value="1"/>
</dbReference>